<evidence type="ECO:0000313" key="3">
    <source>
        <dbReference type="Proteomes" id="UP001163726"/>
    </source>
</evidence>
<dbReference type="CDD" id="cd08589">
    <property type="entry name" value="PI-PLCc_SaPLC1_like"/>
    <property type="match status" value="1"/>
</dbReference>
<dbReference type="Proteomes" id="UP001163726">
    <property type="component" value="Plasmid pCadTS8_2"/>
</dbReference>
<dbReference type="InterPro" id="IPR017946">
    <property type="entry name" value="PLC-like_Pdiesterase_TIM-brl"/>
</dbReference>
<keyword evidence="1" id="KW-0472">Membrane</keyword>
<sequence length="366" mass="41986">MELKYNLFFKLIFNSFILSCFLFRGAVNANQNMPLDLKLNQIQILGSHNSYKRAIPPSVFDFIKSENSQLAQALNYSHPDLETQLNMGLRQLEIDILKDDIGGYFLNPLGENIAQKPLLTEQENKALAQPGFKVMHKPDIDFMSHCVLFTDCLKQLNLWSAQNSNHLPIFVLMNIKESENRIVKGQKPQRFTPQDFRKLDQLLVNSFKNKLYTPDKLKREYASLPEAVKHQGWPSLNEMRGKFIFLLDASAEQLTRYRGNNKNLSGLSLFASFEEDDPGAAIFVVNNPIAQFDKIQRLVDLGFIVRTRSDANTSDAMNQNYKRVNAAILSGAQIISTDYYLNSPQSERDNFKVSFESDKWINFPQQ</sequence>
<geneLocation type="plasmid" evidence="2 3">
    <name>pCadTS8_2</name>
</geneLocation>
<dbReference type="SUPFAM" id="SSF51695">
    <property type="entry name" value="PLC-like phosphodiesterases"/>
    <property type="match status" value="1"/>
</dbReference>
<evidence type="ECO:0000313" key="2">
    <source>
        <dbReference type="EMBL" id="WAJ72168.1"/>
    </source>
</evidence>
<keyword evidence="1" id="KW-1133">Transmembrane helix</keyword>
<name>A0ABY7ARK4_9ALTE</name>
<protein>
    <submittedName>
        <fullName evidence="2">Phosphatidylinositol-specific phospholipase C1-like protein</fullName>
    </submittedName>
</protein>
<evidence type="ECO:0000256" key="1">
    <source>
        <dbReference type="SAM" id="Phobius"/>
    </source>
</evidence>
<feature type="transmembrane region" description="Helical" evidence="1">
    <location>
        <begin position="7"/>
        <end position="27"/>
    </location>
</feature>
<gene>
    <name evidence="2" type="ORF">OLW01_17980</name>
</gene>
<keyword evidence="1" id="KW-0812">Transmembrane</keyword>
<keyword evidence="3" id="KW-1185">Reference proteome</keyword>
<dbReference type="EMBL" id="CP109967">
    <property type="protein sequence ID" value="WAJ72168.1"/>
    <property type="molecule type" value="Genomic_DNA"/>
</dbReference>
<dbReference type="Gene3D" id="3.20.20.190">
    <property type="entry name" value="Phosphatidylinositol (PI) phosphodiesterase"/>
    <property type="match status" value="1"/>
</dbReference>
<keyword evidence="2" id="KW-0614">Plasmid</keyword>
<dbReference type="RefSeq" id="WP_268076883.1">
    <property type="nucleotide sequence ID" value="NZ_CP109967.1"/>
</dbReference>
<reference evidence="2" key="1">
    <citation type="submission" date="2022-10" db="EMBL/GenBank/DDBJ databases">
        <title>Catenovulum adriacola sp. nov. isolated in the Harbour of Susak.</title>
        <authorList>
            <person name="Schoch T."/>
            <person name="Reich S.J."/>
            <person name="Stoeferle S."/>
            <person name="Flaiz M."/>
            <person name="Kazda M."/>
            <person name="Riedel C.U."/>
            <person name="Duerre P."/>
        </authorList>
    </citation>
    <scope>NUCLEOTIDE SEQUENCE</scope>
    <source>
        <strain evidence="2">TS8</strain>
        <plasmid evidence="2">pCadTS8_2</plasmid>
    </source>
</reference>
<proteinExistence type="predicted"/>
<dbReference type="InterPro" id="IPR032075">
    <property type="entry name" value="PI-PLC-C1"/>
</dbReference>
<organism evidence="2 3">
    <name type="scientific">Catenovulum adriaticum</name>
    <dbReference type="NCBI Taxonomy" id="2984846"/>
    <lineage>
        <taxon>Bacteria</taxon>
        <taxon>Pseudomonadati</taxon>
        <taxon>Pseudomonadota</taxon>
        <taxon>Gammaproteobacteria</taxon>
        <taxon>Alteromonadales</taxon>
        <taxon>Alteromonadaceae</taxon>
        <taxon>Catenovulum</taxon>
    </lineage>
</organism>
<accession>A0ABY7ARK4</accession>
<dbReference type="Pfam" id="PF16670">
    <property type="entry name" value="PI-PLC-C1"/>
    <property type="match status" value="1"/>
</dbReference>